<dbReference type="AlphaFoldDB" id="A0AAD7UZB9"/>
<sequence>MLAPLLASSTWNEYVIKRNLIAMVAVFFAVRVITSSNIPILSALLSSRLATVLEAIVLLVFLFNIASHVTSTQSSQSILQKFSLYNYLFNTGPVTRGLCMLIEQVYCFAKNQYIQATTKKMTPAPKASSTPQPPANNNQPASAPSAIPSTNPQARPQPWKGPINDSPAIPEITKATSPYDPKTFAWMPAERSGDPSFNISLPKLEYTPSHVTRKKKTTRTNKYLWRLCPQPNIIERFRSEQYDDFQENWHRFEDRSSKVYYDRLRQWISSNIFTPAVRTVEAVEKQLPKQGTSFVDCPLNILALLITDPSYVDDNALSVALVQKLLNLPGYENNRARKYVIERMQELGKQSRFRLITKESDLPSDSEIVFHVFKTYLTHTMPNVVPPLLPVQGEILKFLLIYFYITEDISKEIFY</sequence>
<comment type="caution">
    <text evidence="3">The sequence shown here is derived from an EMBL/GenBank/DDBJ whole genome shotgun (WGS) entry which is preliminary data.</text>
</comment>
<proteinExistence type="predicted"/>
<reference evidence="3 4" key="1">
    <citation type="submission" date="2023-03" db="EMBL/GenBank/DDBJ databases">
        <title>Genome sequence of Lichtheimia ornata CBS 291.66.</title>
        <authorList>
            <person name="Mohabir J.T."/>
            <person name="Shea T.P."/>
            <person name="Kurbessoian T."/>
            <person name="Berby B."/>
            <person name="Fontaine J."/>
            <person name="Livny J."/>
            <person name="Gnirke A."/>
            <person name="Stajich J.E."/>
            <person name="Cuomo C.A."/>
        </authorList>
    </citation>
    <scope>NUCLEOTIDE SEQUENCE [LARGE SCALE GENOMIC DNA]</scope>
    <source>
        <strain evidence="3">CBS 291.66</strain>
    </source>
</reference>
<organism evidence="3 4">
    <name type="scientific">Lichtheimia ornata</name>
    <dbReference type="NCBI Taxonomy" id="688661"/>
    <lineage>
        <taxon>Eukaryota</taxon>
        <taxon>Fungi</taxon>
        <taxon>Fungi incertae sedis</taxon>
        <taxon>Mucoromycota</taxon>
        <taxon>Mucoromycotina</taxon>
        <taxon>Mucoromycetes</taxon>
        <taxon>Mucorales</taxon>
        <taxon>Lichtheimiaceae</taxon>
        <taxon>Lichtheimia</taxon>
    </lineage>
</organism>
<evidence type="ECO:0000313" key="3">
    <source>
        <dbReference type="EMBL" id="KAJ8655320.1"/>
    </source>
</evidence>
<gene>
    <name evidence="3" type="ORF">O0I10_009009</name>
</gene>
<evidence type="ECO:0000256" key="2">
    <source>
        <dbReference type="SAM" id="Phobius"/>
    </source>
</evidence>
<keyword evidence="2" id="KW-0812">Transmembrane</keyword>
<dbReference type="Pfam" id="PF09786">
    <property type="entry name" value="CytochromB561_N"/>
    <property type="match status" value="1"/>
</dbReference>
<evidence type="ECO:0000313" key="4">
    <source>
        <dbReference type="Proteomes" id="UP001234581"/>
    </source>
</evidence>
<feature type="transmembrane region" description="Helical" evidence="2">
    <location>
        <begin position="52"/>
        <end position="70"/>
    </location>
</feature>
<name>A0AAD7UZB9_9FUNG</name>
<keyword evidence="2" id="KW-0472">Membrane</keyword>
<dbReference type="InterPro" id="IPR019176">
    <property type="entry name" value="Cytochrome_B561-rel"/>
</dbReference>
<keyword evidence="4" id="KW-1185">Reference proteome</keyword>
<feature type="region of interest" description="Disordered" evidence="1">
    <location>
        <begin position="120"/>
        <end position="174"/>
    </location>
</feature>
<evidence type="ECO:0000256" key="1">
    <source>
        <dbReference type="SAM" id="MobiDB-lite"/>
    </source>
</evidence>
<feature type="compositionally biased region" description="Low complexity" evidence="1">
    <location>
        <begin position="127"/>
        <end position="152"/>
    </location>
</feature>
<dbReference type="RefSeq" id="XP_058340233.1">
    <property type="nucleotide sequence ID" value="XM_058489007.1"/>
</dbReference>
<accession>A0AAD7UZB9</accession>
<dbReference type="GeneID" id="83216416"/>
<protein>
    <submittedName>
        <fullName evidence="3">Uncharacterized protein</fullName>
    </submittedName>
</protein>
<keyword evidence="2" id="KW-1133">Transmembrane helix</keyword>
<dbReference type="Proteomes" id="UP001234581">
    <property type="component" value="Unassembled WGS sequence"/>
</dbReference>
<feature type="transmembrane region" description="Helical" evidence="2">
    <location>
        <begin position="20"/>
        <end position="45"/>
    </location>
</feature>
<dbReference type="EMBL" id="JARTCD010000050">
    <property type="protein sequence ID" value="KAJ8655320.1"/>
    <property type="molecule type" value="Genomic_DNA"/>
</dbReference>